<evidence type="ECO:0000313" key="3">
    <source>
        <dbReference type="Proteomes" id="UP001236748"/>
    </source>
</evidence>
<dbReference type="RefSeq" id="WP_186761980.1">
    <property type="nucleotide sequence ID" value="NZ_CP117450.1"/>
</dbReference>
<protein>
    <submittedName>
        <fullName evidence="2">Uncharacterized protein</fullName>
    </submittedName>
</protein>
<keyword evidence="1" id="KW-1133">Transmembrane helix</keyword>
<keyword evidence="1" id="KW-0812">Transmembrane</keyword>
<keyword evidence="3" id="KW-1185">Reference proteome</keyword>
<feature type="transmembrane region" description="Helical" evidence="1">
    <location>
        <begin position="33"/>
        <end position="53"/>
    </location>
</feature>
<accession>A0ABY9FPK0</accession>
<evidence type="ECO:0000313" key="2">
    <source>
        <dbReference type="EMBL" id="WLH05230.1"/>
    </source>
</evidence>
<dbReference type="EMBL" id="CP117450">
    <property type="protein sequence ID" value="WLH05230.1"/>
    <property type="molecule type" value="Genomic_DNA"/>
</dbReference>
<name>A0ABY9FPK0_9PSED</name>
<evidence type="ECO:0000256" key="1">
    <source>
        <dbReference type="SAM" id="Phobius"/>
    </source>
</evidence>
<proteinExistence type="predicted"/>
<reference evidence="2 3" key="1">
    <citation type="submission" date="2023-02" db="EMBL/GenBank/DDBJ databases">
        <title>Evolution of Hrp T3SS in non-pathogenic Pseudomonas fluorescens.</title>
        <authorList>
            <person name="Liao K."/>
            <person name="Wei H."/>
            <person name="Gu Y."/>
        </authorList>
    </citation>
    <scope>NUCLEOTIDE SEQUENCE [LARGE SCALE GENOMIC DNA]</scope>
    <source>
        <strain evidence="2 3">FP2043</strain>
    </source>
</reference>
<organism evidence="2 3">
    <name type="scientific">Pseudomonas lurida</name>
    <dbReference type="NCBI Taxonomy" id="244566"/>
    <lineage>
        <taxon>Bacteria</taxon>
        <taxon>Pseudomonadati</taxon>
        <taxon>Pseudomonadota</taxon>
        <taxon>Gammaproteobacteria</taxon>
        <taxon>Pseudomonadales</taxon>
        <taxon>Pseudomonadaceae</taxon>
        <taxon>Pseudomonas</taxon>
    </lineage>
</organism>
<keyword evidence="1" id="KW-0472">Membrane</keyword>
<gene>
    <name evidence="2" type="ORF">PSH67_20610</name>
</gene>
<sequence>MSEFLEFIWRLIDVLYRLLELSSDYTPSRRKRVFSFGFVMYLLLVAVVERALMQFSLDGSA</sequence>
<dbReference type="Proteomes" id="UP001236748">
    <property type="component" value="Chromosome"/>
</dbReference>